<evidence type="ECO:0000313" key="1">
    <source>
        <dbReference type="EMBL" id="KAJ7775413.1"/>
    </source>
</evidence>
<gene>
    <name evidence="1" type="ORF">B0H16DRAFT_1450042</name>
</gene>
<dbReference type="AlphaFoldDB" id="A0AAD7K031"/>
<organism evidence="1 2">
    <name type="scientific">Mycena metata</name>
    <dbReference type="NCBI Taxonomy" id="1033252"/>
    <lineage>
        <taxon>Eukaryota</taxon>
        <taxon>Fungi</taxon>
        <taxon>Dikarya</taxon>
        <taxon>Basidiomycota</taxon>
        <taxon>Agaricomycotina</taxon>
        <taxon>Agaricomycetes</taxon>
        <taxon>Agaricomycetidae</taxon>
        <taxon>Agaricales</taxon>
        <taxon>Marasmiineae</taxon>
        <taxon>Mycenaceae</taxon>
        <taxon>Mycena</taxon>
    </lineage>
</organism>
<accession>A0AAD7K031</accession>
<proteinExistence type="predicted"/>
<evidence type="ECO:0000313" key="2">
    <source>
        <dbReference type="Proteomes" id="UP001215598"/>
    </source>
</evidence>
<reference evidence="1" key="1">
    <citation type="submission" date="2023-03" db="EMBL/GenBank/DDBJ databases">
        <title>Massive genome expansion in bonnet fungi (Mycena s.s.) driven by repeated elements and novel gene families across ecological guilds.</title>
        <authorList>
            <consortium name="Lawrence Berkeley National Laboratory"/>
            <person name="Harder C.B."/>
            <person name="Miyauchi S."/>
            <person name="Viragh M."/>
            <person name="Kuo A."/>
            <person name="Thoen E."/>
            <person name="Andreopoulos B."/>
            <person name="Lu D."/>
            <person name="Skrede I."/>
            <person name="Drula E."/>
            <person name="Henrissat B."/>
            <person name="Morin E."/>
            <person name="Kohler A."/>
            <person name="Barry K."/>
            <person name="LaButti K."/>
            <person name="Morin E."/>
            <person name="Salamov A."/>
            <person name="Lipzen A."/>
            <person name="Mereny Z."/>
            <person name="Hegedus B."/>
            <person name="Baldrian P."/>
            <person name="Stursova M."/>
            <person name="Weitz H."/>
            <person name="Taylor A."/>
            <person name="Grigoriev I.V."/>
            <person name="Nagy L.G."/>
            <person name="Martin F."/>
            <person name="Kauserud H."/>
        </authorList>
    </citation>
    <scope>NUCLEOTIDE SEQUENCE</scope>
    <source>
        <strain evidence="1">CBHHK182m</strain>
    </source>
</reference>
<comment type="caution">
    <text evidence="1">The sequence shown here is derived from an EMBL/GenBank/DDBJ whole genome shotgun (WGS) entry which is preliminary data.</text>
</comment>
<name>A0AAD7K031_9AGAR</name>
<protein>
    <submittedName>
        <fullName evidence="1">Uncharacterized protein</fullName>
    </submittedName>
</protein>
<keyword evidence="2" id="KW-1185">Reference proteome</keyword>
<dbReference type="Proteomes" id="UP001215598">
    <property type="component" value="Unassembled WGS sequence"/>
</dbReference>
<sequence length="361" mass="40571">MDIHRSKAECMLHLGEISEQRGDFPGALQLWEQAKPLFERSSQRRQLALVDEKISGIQPYLEADQQRLVILFELHPLSRLAPNPNDRDVGVAVGNDPSLHDYPNMKFMKSRTKNTKSVSAPNTSCRLVQRSTSFLSSRFSRRLVRRSTSFLCKSTIHHPSTRGSWHAGDSAAERWTSSWIHGSAAKYFSASVSVSGTSSRNQDQDLMAFGYTFSAIWLMYNIRSYSCGIIKRATANGDSAHLESVQCCRGERTRSMRMVCARPVHEDPHAEKPGSIPGGVVADRVMKLFVGHLHKAFAVKASESSTYFACILDSELLGDLTKRRWYPPENAETPARWVPPPTDPLTDFLEKLRNSMRAVET</sequence>
<dbReference type="EMBL" id="JARKIB010000010">
    <property type="protein sequence ID" value="KAJ7775413.1"/>
    <property type="molecule type" value="Genomic_DNA"/>
</dbReference>